<dbReference type="STRING" id="796925.A0A137PDX6"/>
<proteinExistence type="predicted"/>
<evidence type="ECO:0000313" key="2">
    <source>
        <dbReference type="Proteomes" id="UP000070444"/>
    </source>
</evidence>
<keyword evidence="2" id="KW-1185">Reference proteome</keyword>
<reference evidence="1 2" key="1">
    <citation type="journal article" date="2015" name="Genome Biol. Evol.">
        <title>Phylogenomic analyses indicate that early fungi evolved digesting cell walls of algal ancestors of land plants.</title>
        <authorList>
            <person name="Chang Y."/>
            <person name="Wang S."/>
            <person name="Sekimoto S."/>
            <person name="Aerts A.L."/>
            <person name="Choi C."/>
            <person name="Clum A."/>
            <person name="LaButti K.M."/>
            <person name="Lindquist E.A."/>
            <person name="Yee Ngan C."/>
            <person name="Ohm R.A."/>
            <person name="Salamov A.A."/>
            <person name="Grigoriev I.V."/>
            <person name="Spatafora J.W."/>
            <person name="Berbee M.L."/>
        </authorList>
    </citation>
    <scope>NUCLEOTIDE SEQUENCE [LARGE SCALE GENOMIC DNA]</scope>
    <source>
        <strain evidence="1 2">NRRL 28638</strain>
    </source>
</reference>
<accession>A0A137PDX6</accession>
<evidence type="ECO:0000313" key="1">
    <source>
        <dbReference type="EMBL" id="KXN73206.1"/>
    </source>
</evidence>
<protein>
    <submittedName>
        <fullName evidence="1">Uncharacterized protein</fullName>
    </submittedName>
</protein>
<dbReference type="OrthoDB" id="4360026at2759"/>
<sequence length="395" mass="46123">MKAHKILFSKRKGYWQKIRATMRCEEEICEQINNNEVAENDKYMLGRACVRNGYMLAYMLLSLLPEVNIITEAYVYNKTLFNELFTANSKYVAMDDREEVAFNPQEISEWYNIGATYVNTKKAVKPVWGNYFEREDMDYGISATKLYLSDKHPSFVWDGMKVLISYVCYHGIEPACDKWLKYDISYYRSYIQHGIMKSLSFAKYCYNRQDMVCDDAIRRTILNMLIMNDIIPECDHTIPYCIWYPKVPQESTLRELVAKVPKLAILAGRVCAIAHYNELYDSLNIPADEATYQEAIAGGNEYIVKKLAHQERKHFMNDHTYSRCYSPDKPFERDCFIHTADKVDEYYNKDRTGVDEKTGYVPRLYNLINENTQTCDTLPSLQPGLGVQENSFLLN</sequence>
<dbReference type="Proteomes" id="UP000070444">
    <property type="component" value="Unassembled WGS sequence"/>
</dbReference>
<name>A0A137PDX6_CONC2</name>
<dbReference type="AlphaFoldDB" id="A0A137PDX6"/>
<organism evidence="1 2">
    <name type="scientific">Conidiobolus coronatus (strain ATCC 28846 / CBS 209.66 / NRRL 28638)</name>
    <name type="common">Delacroixia coronata</name>
    <dbReference type="NCBI Taxonomy" id="796925"/>
    <lineage>
        <taxon>Eukaryota</taxon>
        <taxon>Fungi</taxon>
        <taxon>Fungi incertae sedis</taxon>
        <taxon>Zoopagomycota</taxon>
        <taxon>Entomophthoromycotina</taxon>
        <taxon>Entomophthoromycetes</taxon>
        <taxon>Entomophthorales</taxon>
        <taxon>Ancylistaceae</taxon>
        <taxon>Conidiobolus</taxon>
    </lineage>
</organism>
<dbReference type="EMBL" id="KQ964440">
    <property type="protein sequence ID" value="KXN73206.1"/>
    <property type="molecule type" value="Genomic_DNA"/>
</dbReference>
<gene>
    <name evidence="1" type="ORF">CONCODRAFT_3877</name>
</gene>